<dbReference type="SUPFAM" id="SSF53756">
    <property type="entry name" value="UDP-Glycosyltransferase/glycogen phosphorylase"/>
    <property type="match status" value="1"/>
</dbReference>
<keyword evidence="4" id="KW-1185">Reference proteome</keyword>
<proteinExistence type="inferred from homology"/>
<evidence type="ECO:0000313" key="3">
    <source>
        <dbReference type="EMBL" id="GGN57055.1"/>
    </source>
</evidence>
<name>A0A917XWN9_9BACI</name>
<dbReference type="AlphaFoldDB" id="A0A917XWN9"/>
<organism evidence="3 4">
    <name type="scientific">Oceanobacillus indicireducens</name>
    <dbReference type="NCBI Taxonomy" id="1004261"/>
    <lineage>
        <taxon>Bacteria</taxon>
        <taxon>Bacillati</taxon>
        <taxon>Bacillota</taxon>
        <taxon>Bacilli</taxon>
        <taxon>Bacillales</taxon>
        <taxon>Bacillaceae</taxon>
        <taxon>Oceanobacillus</taxon>
    </lineage>
</organism>
<comment type="caution">
    <text evidence="3">The sequence shown here is derived from an EMBL/GenBank/DDBJ whole genome shotgun (WGS) entry which is preliminary data.</text>
</comment>
<dbReference type="CDD" id="cd03786">
    <property type="entry name" value="GTB_UDP-GlcNAc_2-Epimerase"/>
    <property type="match status" value="1"/>
</dbReference>
<feature type="domain" description="UDP-N-acetylglucosamine 2-epimerase" evidence="2">
    <location>
        <begin position="22"/>
        <end position="351"/>
    </location>
</feature>
<accession>A0A917XWN9</accession>
<dbReference type="PANTHER" id="PTHR43174:SF1">
    <property type="entry name" value="UDP-N-ACETYLGLUCOSAMINE 2-EPIMERASE"/>
    <property type="match status" value="1"/>
</dbReference>
<dbReference type="Pfam" id="PF02350">
    <property type="entry name" value="Epimerase_2"/>
    <property type="match status" value="1"/>
</dbReference>
<dbReference type="InterPro" id="IPR029767">
    <property type="entry name" value="WecB-like"/>
</dbReference>
<dbReference type="InterPro" id="IPR003331">
    <property type="entry name" value="UDP_GlcNAc_Epimerase_2_dom"/>
</dbReference>
<keyword evidence="1" id="KW-0413">Isomerase</keyword>
<evidence type="ECO:0000256" key="1">
    <source>
        <dbReference type="RuleBase" id="RU003513"/>
    </source>
</evidence>
<comment type="similarity">
    <text evidence="1">Belongs to the UDP-N-acetylglucosamine 2-epimerase family.</text>
</comment>
<protein>
    <submittedName>
        <fullName evidence="3">UDP-N-acetyl glucosamine 2-epimerase</fullName>
    </submittedName>
</protein>
<gene>
    <name evidence="3" type="ORF">GCM10007971_17670</name>
</gene>
<dbReference type="EMBL" id="BMOS01000010">
    <property type="protein sequence ID" value="GGN57055.1"/>
    <property type="molecule type" value="Genomic_DNA"/>
</dbReference>
<dbReference type="GO" id="GO:0016853">
    <property type="term" value="F:isomerase activity"/>
    <property type="evidence" value="ECO:0007669"/>
    <property type="project" value="UniProtKB-KW"/>
</dbReference>
<dbReference type="PANTHER" id="PTHR43174">
    <property type="entry name" value="UDP-N-ACETYLGLUCOSAMINE 2-EPIMERASE"/>
    <property type="match status" value="1"/>
</dbReference>
<evidence type="ECO:0000259" key="2">
    <source>
        <dbReference type="Pfam" id="PF02350"/>
    </source>
</evidence>
<dbReference type="Gene3D" id="3.40.50.2000">
    <property type="entry name" value="Glycogen Phosphorylase B"/>
    <property type="match status" value="2"/>
</dbReference>
<reference evidence="3" key="1">
    <citation type="journal article" date="2014" name="Int. J. Syst. Evol. Microbiol.">
        <title>Complete genome sequence of Corynebacterium casei LMG S-19264T (=DSM 44701T), isolated from a smear-ripened cheese.</title>
        <authorList>
            <consortium name="US DOE Joint Genome Institute (JGI-PGF)"/>
            <person name="Walter F."/>
            <person name="Albersmeier A."/>
            <person name="Kalinowski J."/>
            <person name="Ruckert C."/>
        </authorList>
    </citation>
    <scope>NUCLEOTIDE SEQUENCE</scope>
    <source>
        <strain evidence="3">JCM 17251</strain>
    </source>
</reference>
<reference evidence="3" key="2">
    <citation type="submission" date="2020-09" db="EMBL/GenBank/DDBJ databases">
        <authorList>
            <person name="Sun Q."/>
            <person name="Ohkuma M."/>
        </authorList>
    </citation>
    <scope>NUCLEOTIDE SEQUENCE</scope>
    <source>
        <strain evidence="3">JCM 17251</strain>
    </source>
</reference>
<sequence>MKALTIVGARPQFIKACMLSKAFKSYPHIKEIIVHTGQHYDYNMSDVFFKQLDIAEADYNLAVGSGTHGEQTANMLLKLEKLMMSVKPDVVIVYGDTNSTVAGSLAAAKLHIPIAHIEAGLRSFNKKMPEEMNRIITDHLSDYLFCPTDYAVENLNKEGIKQGVYRTGDIMYDTITHFKPFATKHSFLLDNLKLKEKDYYLATVHRAENTDDPTRLKAIFRAFQQLDKVVVLPLHPRTKSKIMEYQLDDLVRSPNIKLVDPLDYFGMLALAAKADIILTDSGGLQKEACMLQVPCVTLREETEWLETVESGWNKLAGADSQTIIDTIQNIQRPTANQSLYRAGAAYKIANILLKEF</sequence>
<dbReference type="Proteomes" id="UP000624041">
    <property type="component" value="Unassembled WGS sequence"/>
</dbReference>
<evidence type="ECO:0000313" key="4">
    <source>
        <dbReference type="Proteomes" id="UP000624041"/>
    </source>
</evidence>
<dbReference type="NCBIfam" id="TIGR00236">
    <property type="entry name" value="wecB"/>
    <property type="match status" value="1"/>
</dbReference>